<dbReference type="InterPro" id="IPR000639">
    <property type="entry name" value="Epox_hydrolase-like"/>
</dbReference>
<keyword evidence="2" id="KW-0378">Hydrolase</keyword>
<dbReference type="SUPFAM" id="SSF53474">
    <property type="entry name" value="alpha/beta-Hydrolases"/>
    <property type="match status" value="1"/>
</dbReference>
<evidence type="ECO:0000313" key="2">
    <source>
        <dbReference type="EMBL" id="EHJ14579.1"/>
    </source>
</evidence>
<feature type="domain" description="AB hydrolase-1" evidence="1">
    <location>
        <begin position="25"/>
        <end position="133"/>
    </location>
</feature>
<dbReference type="Pfam" id="PF00561">
    <property type="entry name" value="Abhydrolase_1"/>
    <property type="match status" value="1"/>
</dbReference>
<dbReference type="InterPro" id="IPR029058">
    <property type="entry name" value="AB_hydrolase_fold"/>
</dbReference>
<dbReference type="GO" id="GO:0016020">
    <property type="term" value="C:membrane"/>
    <property type="evidence" value="ECO:0007669"/>
    <property type="project" value="TreeGrafter"/>
</dbReference>
<dbReference type="GeneID" id="88764636"/>
<dbReference type="PRINTS" id="PR00111">
    <property type="entry name" value="ABHYDROLASE"/>
</dbReference>
<reference evidence="2 3" key="1">
    <citation type="journal article" date="2011" name="Front. Microbiol.">
        <title>Two Strains of Crocosphaera watsonii with Highly Conserved Genomes are Distinguished by Strain-Specific Features.</title>
        <authorList>
            <person name="Bench S.R."/>
            <person name="Ilikchyan I.N."/>
            <person name="Tripp H.J."/>
            <person name="Zehr J.P."/>
        </authorList>
    </citation>
    <scope>NUCLEOTIDE SEQUENCE [LARGE SCALE GENOMIC DNA]</scope>
    <source>
        <strain evidence="2 3">WH 0003</strain>
    </source>
</reference>
<evidence type="ECO:0000259" key="1">
    <source>
        <dbReference type="Pfam" id="PF00561"/>
    </source>
</evidence>
<comment type="caution">
    <text evidence="2">The sequence shown here is derived from an EMBL/GenBank/DDBJ whole genome shotgun (WGS) entry which is preliminary data.</text>
</comment>
<dbReference type="Gene3D" id="3.40.50.1820">
    <property type="entry name" value="alpha/beta hydrolase"/>
    <property type="match status" value="1"/>
</dbReference>
<accession>G5IZQ6</accession>
<dbReference type="RefSeq" id="WP_007309322.1">
    <property type="nucleotide sequence ID" value="NZ_AESD01000123.1"/>
</dbReference>
<name>G5IZQ6_CROWT</name>
<dbReference type="PRINTS" id="PR00412">
    <property type="entry name" value="EPOXHYDRLASE"/>
</dbReference>
<dbReference type="PATRIC" id="fig|423471.3.peg.680"/>
<organism evidence="2 3">
    <name type="scientific">Crocosphaera watsonii WH 0003</name>
    <dbReference type="NCBI Taxonomy" id="423471"/>
    <lineage>
        <taxon>Bacteria</taxon>
        <taxon>Bacillati</taxon>
        <taxon>Cyanobacteriota</taxon>
        <taxon>Cyanophyceae</taxon>
        <taxon>Oscillatoriophycideae</taxon>
        <taxon>Chroococcales</taxon>
        <taxon>Aphanothecaceae</taxon>
        <taxon>Crocosphaera</taxon>
    </lineage>
</organism>
<dbReference type="Proteomes" id="UP000003477">
    <property type="component" value="Unassembled WGS sequence"/>
</dbReference>
<dbReference type="PANTHER" id="PTHR43798">
    <property type="entry name" value="MONOACYLGLYCEROL LIPASE"/>
    <property type="match status" value="1"/>
</dbReference>
<dbReference type="EMBL" id="AESD01000123">
    <property type="protein sequence ID" value="EHJ14579.1"/>
    <property type="molecule type" value="Genomic_DNA"/>
</dbReference>
<dbReference type="AlphaFoldDB" id="G5IZQ6"/>
<gene>
    <name evidence="2" type="ORF">CWATWH0003_0746</name>
</gene>
<dbReference type="PANTHER" id="PTHR43798:SF33">
    <property type="entry name" value="HYDROLASE, PUTATIVE (AFU_ORTHOLOGUE AFUA_2G14860)-RELATED"/>
    <property type="match status" value="1"/>
</dbReference>
<sequence>MLERKSIKLSTVELSYLEWKEGAEPLLLLHGLVDHALVWSNLGDYLAKDYHIIAPDLRGHGDSSKPNNGYKFSDYIADLNEFMDYLGWESAHIVSHSWSAKLAAIWATQQPERFKDLVLIDPFFIDKMPGWFKLTFPILYKTLPFLKVIGPFDSYEEAEKLARGLKQYQGWTPLQEQVFKLGMEEKEAGKWGSKFIKQARDEIFEEVMKYAGLTEDINIPTLFIKPEKGLNRTAWQLKPYKTYLKQLEIAEVPGNHWAFLVEPTPFNETVETFLATDNG</sequence>
<proteinExistence type="predicted"/>
<dbReference type="GO" id="GO:0016787">
    <property type="term" value="F:hydrolase activity"/>
    <property type="evidence" value="ECO:0007669"/>
    <property type="project" value="UniProtKB-KW"/>
</dbReference>
<dbReference type="InterPro" id="IPR050266">
    <property type="entry name" value="AB_hydrolase_sf"/>
</dbReference>
<evidence type="ECO:0000313" key="3">
    <source>
        <dbReference type="Proteomes" id="UP000003477"/>
    </source>
</evidence>
<dbReference type="InterPro" id="IPR000073">
    <property type="entry name" value="AB_hydrolase_1"/>
</dbReference>
<protein>
    <submittedName>
        <fullName evidence="2">Alpha/beta hydrolase fold containing protein</fullName>
    </submittedName>
</protein>